<dbReference type="Gene3D" id="3.10.450.50">
    <property type="match status" value="1"/>
</dbReference>
<gene>
    <name evidence="2" type="ORF">EDD40_1224</name>
</gene>
<feature type="domain" description="SnoaL-like" evidence="1">
    <location>
        <begin position="12"/>
        <end position="110"/>
    </location>
</feature>
<keyword evidence="2" id="KW-0413">Isomerase</keyword>
<dbReference type="GO" id="GO:0016853">
    <property type="term" value="F:isomerase activity"/>
    <property type="evidence" value="ECO:0007669"/>
    <property type="project" value="UniProtKB-KW"/>
</dbReference>
<protein>
    <submittedName>
        <fullName evidence="2">Ketosteroid isomerase-like protein</fullName>
    </submittedName>
</protein>
<comment type="caution">
    <text evidence="2">The sequence shown here is derived from an EMBL/GenBank/DDBJ whole genome shotgun (WGS) entry which is preliminary data.</text>
</comment>
<dbReference type="Proteomes" id="UP000268727">
    <property type="component" value="Unassembled WGS sequence"/>
</dbReference>
<dbReference type="OrthoDB" id="4772778at2"/>
<organism evidence="2 3">
    <name type="scientific">Saccharothrix texasensis</name>
    <dbReference type="NCBI Taxonomy" id="103734"/>
    <lineage>
        <taxon>Bacteria</taxon>
        <taxon>Bacillati</taxon>
        <taxon>Actinomycetota</taxon>
        <taxon>Actinomycetes</taxon>
        <taxon>Pseudonocardiales</taxon>
        <taxon>Pseudonocardiaceae</taxon>
        <taxon>Saccharothrix</taxon>
    </lineage>
</organism>
<reference evidence="2 3" key="1">
    <citation type="submission" date="2018-11" db="EMBL/GenBank/DDBJ databases">
        <title>Sequencing the genomes of 1000 actinobacteria strains.</title>
        <authorList>
            <person name="Klenk H.-P."/>
        </authorList>
    </citation>
    <scope>NUCLEOTIDE SEQUENCE [LARGE SCALE GENOMIC DNA]</scope>
    <source>
        <strain evidence="2 3">DSM 44231</strain>
    </source>
</reference>
<dbReference type="InterPro" id="IPR032710">
    <property type="entry name" value="NTF2-like_dom_sf"/>
</dbReference>
<dbReference type="AlphaFoldDB" id="A0A3N1H088"/>
<keyword evidence="3" id="KW-1185">Reference proteome</keyword>
<sequence length="122" mass="13679">MTAALTREAALVHDFYRFVDTGDVPALVAMFTEDTTYHRPGYPPVAGHDGVAHFYTSVRVIKEGEHRVESVVLEGDQVAVRGSFEGVLRDGTRTSLRYADFFTLADDGRFSKRETFFFTPLV</sequence>
<name>A0A3N1H088_9PSEU</name>
<dbReference type="Pfam" id="PF12680">
    <property type="entry name" value="SnoaL_2"/>
    <property type="match status" value="1"/>
</dbReference>
<accession>A0A3N1H088</accession>
<dbReference type="InterPro" id="IPR037401">
    <property type="entry name" value="SnoaL-like"/>
</dbReference>
<evidence type="ECO:0000313" key="3">
    <source>
        <dbReference type="Proteomes" id="UP000268727"/>
    </source>
</evidence>
<dbReference type="RefSeq" id="WP_123742021.1">
    <property type="nucleotide sequence ID" value="NZ_RJKM01000001.1"/>
</dbReference>
<evidence type="ECO:0000313" key="2">
    <source>
        <dbReference type="EMBL" id="ROP35965.1"/>
    </source>
</evidence>
<proteinExistence type="predicted"/>
<evidence type="ECO:0000259" key="1">
    <source>
        <dbReference type="Pfam" id="PF12680"/>
    </source>
</evidence>
<dbReference type="SUPFAM" id="SSF54427">
    <property type="entry name" value="NTF2-like"/>
    <property type="match status" value="1"/>
</dbReference>
<dbReference type="EMBL" id="RJKM01000001">
    <property type="protein sequence ID" value="ROP35965.1"/>
    <property type="molecule type" value="Genomic_DNA"/>
</dbReference>